<dbReference type="InterPro" id="IPR036286">
    <property type="entry name" value="LexA/Signal_pep-like_sf"/>
</dbReference>
<dbReference type="RefSeq" id="WP_188074084.1">
    <property type="nucleotide sequence ID" value="NZ_BSPS01000219.1"/>
</dbReference>
<dbReference type="EMBL" id="JACIDT010000060">
    <property type="protein sequence ID" value="MBB3928966.1"/>
    <property type="molecule type" value="Genomic_DNA"/>
</dbReference>
<comment type="caution">
    <text evidence="2">The sequence shown here is derived from an EMBL/GenBank/DDBJ whole genome shotgun (WGS) entry which is preliminary data.</text>
</comment>
<evidence type="ECO:0000259" key="1">
    <source>
        <dbReference type="Pfam" id="PF00717"/>
    </source>
</evidence>
<dbReference type="InterPro" id="IPR039418">
    <property type="entry name" value="LexA-like"/>
</dbReference>
<dbReference type="AlphaFoldDB" id="A0A7W6BKW9"/>
<accession>A0A7W6BKW9</accession>
<organism evidence="2 3">
    <name type="scientific">Sphingobium jiangsuense</name>
    <dbReference type="NCBI Taxonomy" id="870476"/>
    <lineage>
        <taxon>Bacteria</taxon>
        <taxon>Pseudomonadati</taxon>
        <taxon>Pseudomonadota</taxon>
        <taxon>Alphaproteobacteria</taxon>
        <taxon>Sphingomonadales</taxon>
        <taxon>Sphingomonadaceae</taxon>
        <taxon>Sphingobium</taxon>
    </lineage>
</organism>
<dbReference type="Proteomes" id="UP000571950">
    <property type="component" value="Unassembled WGS sequence"/>
</dbReference>
<protein>
    <submittedName>
        <fullName evidence="2">SOS-response transcriptional repressor LexA</fullName>
    </submittedName>
</protein>
<dbReference type="Gene3D" id="2.10.109.10">
    <property type="entry name" value="Umud Fragment, subunit A"/>
    <property type="match status" value="1"/>
</dbReference>
<evidence type="ECO:0000313" key="2">
    <source>
        <dbReference type="EMBL" id="MBB3928966.1"/>
    </source>
</evidence>
<keyword evidence="3" id="KW-1185">Reference proteome</keyword>
<dbReference type="CDD" id="cd06529">
    <property type="entry name" value="S24_LexA-like"/>
    <property type="match status" value="1"/>
</dbReference>
<dbReference type="Pfam" id="PF00717">
    <property type="entry name" value="Peptidase_S24"/>
    <property type="match status" value="1"/>
</dbReference>
<proteinExistence type="predicted"/>
<dbReference type="SUPFAM" id="SSF51306">
    <property type="entry name" value="LexA/Signal peptidase"/>
    <property type="match status" value="1"/>
</dbReference>
<reference evidence="2 3" key="1">
    <citation type="submission" date="2020-08" db="EMBL/GenBank/DDBJ databases">
        <title>Genomic Encyclopedia of Type Strains, Phase IV (KMG-IV): sequencing the most valuable type-strain genomes for metagenomic binning, comparative biology and taxonomic classification.</title>
        <authorList>
            <person name="Goeker M."/>
        </authorList>
    </citation>
    <scope>NUCLEOTIDE SEQUENCE [LARGE SCALE GENOMIC DNA]</scope>
    <source>
        <strain evidence="2 3">DSM 26189</strain>
    </source>
</reference>
<name>A0A7W6BKW9_9SPHN</name>
<evidence type="ECO:0000313" key="3">
    <source>
        <dbReference type="Proteomes" id="UP000571950"/>
    </source>
</evidence>
<dbReference type="InterPro" id="IPR015927">
    <property type="entry name" value="Peptidase_S24_S26A/B/C"/>
</dbReference>
<sequence length="254" mass="27623">MNDQSTGAVLLTLKDRADLTLEQIADGAGYSGKSSVQEYFKPEFSRPLAKKVAEKLAEALVGRGNPPIAKEEILALAGAKRGDAAPIPPANAQPVHFEGASAARMTRDLPIYGTGLGGELDIDGEAIEQTSLNTGEIIEYARRPTILDGRADVYGLYVQGSSMVPVHAEGALVLVEKRRPPRVDDDVVVYLRVNGEADFEDDGESARRVLIKRLVRRSGSYVELRQFNPDITFRIAARDILRIERVLTLADLLG</sequence>
<gene>
    <name evidence="2" type="ORF">GGR43_004717</name>
</gene>
<feature type="domain" description="Peptidase S24/S26A/S26B/S26C" evidence="1">
    <location>
        <begin position="143"/>
        <end position="232"/>
    </location>
</feature>